<dbReference type="GO" id="GO:0003677">
    <property type="term" value="F:DNA binding"/>
    <property type="evidence" value="ECO:0007669"/>
    <property type="project" value="InterPro"/>
</dbReference>
<proteinExistence type="predicted"/>
<feature type="transmembrane region" description="Helical" evidence="2">
    <location>
        <begin position="113"/>
        <end position="133"/>
    </location>
</feature>
<feature type="transmembrane region" description="Helical" evidence="2">
    <location>
        <begin position="83"/>
        <end position="101"/>
    </location>
</feature>
<dbReference type="PROSITE" id="PS50930">
    <property type="entry name" value="HTH_LYTTR"/>
    <property type="match status" value="1"/>
</dbReference>
<dbReference type="Gene3D" id="2.40.50.1020">
    <property type="entry name" value="LytTr DNA-binding domain"/>
    <property type="match status" value="1"/>
</dbReference>
<keyword evidence="2" id="KW-1133">Transmembrane helix</keyword>
<evidence type="ECO:0000256" key="1">
    <source>
        <dbReference type="ARBA" id="ARBA00023012"/>
    </source>
</evidence>
<dbReference type="EMBL" id="EU247763">
    <property type="protein sequence ID" value="ABY79048.1"/>
    <property type="molecule type" value="Genomic_DNA"/>
</dbReference>
<organism evidence="4">
    <name type="scientific">endosymbiont of Ridgeia piscesae</name>
    <dbReference type="NCBI Taxonomy" id="54398"/>
    <lineage>
        <taxon>Bacteria</taxon>
        <taxon>Pseudomonadati</taxon>
        <taxon>Pseudomonadota</taxon>
        <taxon>Gammaproteobacteria</taxon>
        <taxon>sulfur-oxidizing symbionts</taxon>
    </lineage>
</organism>
<sequence>MKYTFSDRIKRTLNYWHWREQGSALGLTVFAFVMLGPFGTSALPLGWRSIYWLACIGIGWFSVLLLIGLFLRRPGVDDWPLGPRLVTAVSLASIPIGLTVWQIEKLIRHHQIGFMAIFDIFFVCALIGGLVYMRISTRIGVTQAVETPDPVPFLKRLPFDLGQKIISLTTQDHYVEVTTDKGSTLVLIRFQDAIDELGAYGGLRIHRSHWVAMGAVRGMSRQDGKQVVELIDGRFLPVSRTYLRAVRALFA</sequence>
<accession>D2CKZ9</accession>
<name>D2CKZ9_9GAMM</name>
<keyword evidence="2" id="KW-0472">Membrane</keyword>
<evidence type="ECO:0000313" key="4">
    <source>
        <dbReference type="EMBL" id="ABY79048.1"/>
    </source>
</evidence>
<dbReference type="GO" id="GO:0000160">
    <property type="term" value="P:phosphorelay signal transduction system"/>
    <property type="evidence" value="ECO:0007669"/>
    <property type="project" value="UniProtKB-KW"/>
</dbReference>
<feature type="domain" description="HTH LytTR-type" evidence="3">
    <location>
        <begin position="163"/>
        <end position="251"/>
    </location>
</feature>
<dbReference type="Pfam" id="PF04397">
    <property type="entry name" value="LytTR"/>
    <property type="match status" value="1"/>
</dbReference>
<reference evidence="4" key="1">
    <citation type="submission" date="2007-10" db="EMBL/GenBank/DDBJ databases">
        <title>Autotrophic evidences of epsilon proteobacteria as symbionts of hydrothermal vent tubeworm Ridgeia piscesae.</title>
        <authorList>
            <person name="Wang X."/>
            <person name="Yan X."/>
            <person name="Xu X."/>
        </authorList>
    </citation>
    <scope>NUCLEOTIDE SEQUENCE</scope>
</reference>
<feature type="transmembrane region" description="Helical" evidence="2">
    <location>
        <begin position="21"/>
        <end position="38"/>
    </location>
</feature>
<protein>
    <recommendedName>
        <fullName evidence="3">HTH LytTR-type domain-containing protein</fullName>
    </recommendedName>
</protein>
<evidence type="ECO:0000256" key="2">
    <source>
        <dbReference type="SAM" id="Phobius"/>
    </source>
</evidence>
<evidence type="ECO:0000259" key="3">
    <source>
        <dbReference type="PROSITE" id="PS50930"/>
    </source>
</evidence>
<dbReference type="InterPro" id="IPR007492">
    <property type="entry name" value="LytTR_DNA-bd_dom"/>
</dbReference>
<keyword evidence="2" id="KW-0812">Transmembrane</keyword>
<feature type="transmembrane region" description="Helical" evidence="2">
    <location>
        <begin position="50"/>
        <end position="71"/>
    </location>
</feature>
<dbReference type="AlphaFoldDB" id="D2CKZ9"/>
<keyword evidence="1" id="KW-0902">Two-component regulatory system</keyword>
<dbReference type="SMART" id="SM00850">
    <property type="entry name" value="LytTR"/>
    <property type="match status" value="1"/>
</dbReference>